<dbReference type="OrthoDB" id="2291at2759"/>
<dbReference type="InterPro" id="IPR045244">
    <property type="entry name" value="PGM"/>
</dbReference>
<dbReference type="FunFam" id="3.30.310.50:FF:000002">
    <property type="entry name" value="Phosphoglucomutase 5"/>
    <property type="match status" value="1"/>
</dbReference>
<keyword evidence="5" id="KW-1185">Reference proteome</keyword>
<keyword evidence="3" id="KW-0413">Isomerase</keyword>
<evidence type="ECO:0000256" key="1">
    <source>
        <dbReference type="ARBA" id="ARBA00022723"/>
    </source>
</evidence>
<evidence type="ECO:0000256" key="3">
    <source>
        <dbReference type="ARBA" id="ARBA00023235"/>
    </source>
</evidence>
<dbReference type="Pfam" id="PF24947">
    <property type="entry name" value="PGM1_C_vert_fung"/>
    <property type="match status" value="1"/>
</dbReference>
<dbReference type="PANTHER" id="PTHR22573:SF2">
    <property type="entry name" value="PHOSPHOGLUCOMUTASE"/>
    <property type="match status" value="1"/>
</dbReference>
<proteinExistence type="predicted"/>
<dbReference type="EMBL" id="PKPP01014877">
    <property type="protein sequence ID" value="PWA39177.1"/>
    <property type="molecule type" value="Genomic_DNA"/>
</dbReference>
<protein>
    <submittedName>
        <fullName evidence="4">Phosphoglucomutase/phosphomannomutase family protein</fullName>
    </submittedName>
</protein>
<evidence type="ECO:0000313" key="4">
    <source>
        <dbReference type="EMBL" id="PWA39177.1"/>
    </source>
</evidence>
<dbReference type="InterPro" id="IPR036900">
    <property type="entry name" value="A-D-PHexomutase_C_sf"/>
</dbReference>
<keyword evidence="1" id="KW-0479">Metal-binding</keyword>
<dbReference type="GO" id="GO:0005975">
    <property type="term" value="P:carbohydrate metabolic process"/>
    <property type="evidence" value="ECO:0007669"/>
    <property type="project" value="InterPro"/>
</dbReference>
<evidence type="ECO:0000256" key="2">
    <source>
        <dbReference type="ARBA" id="ARBA00022842"/>
    </source>
</evidence>
<accession>A0A2U1KQZ1</accession>
<dbReference type="SUPFAM" id="SSF55957">
    <property type="entry name" value="Phosphoglucomutase, C-terminal domain"/>
    <property type="match status" value="1"/>
</dbReference>
<dbReference type="GO" id="GO:0046872">
    <property type="term" value="F:metal ion binding"/>
    <property type="evidence" value="ECO:0007669"/>
    <property type="project" value="UniProtKB-KW"/>
</dbReference>
<gene>
    <name evidence="4" type="ORF">CTI12_AA574480</name>
</gene>
<organism evidence="4 5">
    <name type="scientific">Artemisia annua</name>
    <name type="common">Sweet wormwood</name>
    <dbReference type="NCBI Taxonomy" id="35608"/>
    <lineage>
        <taxon>Eukaryota</taxon>
        <taxon>Viridiplantae</taxon>
        <taxon>Streptophyta</taxon>
        <taxon>Embryophyta</taxon>
        <taxon>Tracheophyta</taxon>
        <taxon>Spermatophyta</taxon>
        <taxon>Magnoliopsida</taxon>
        <taxon>eudicotyledons</taxon>
        <taxon>Gunneridae</taxon>
        <taxon>Pentapetalae</taxon>
        <taxon>asterids</taxon>
        <taxon>campanulids</taxon>
        <taxon>Asterales</taxon>
        <taxon>Asteraceae</taxon>
        <taxon>Asteroideae</taxon>
        <taxon>Anthemideae</taxon>
        <taxon>Artemisiinae</taxon>
        <taxon>Artemisia</taxon>
    </lineage>
</organism>
<dbReference type="AlphaFoldDB" id="A0A2U1KQZ1"/>
<reference evidence="4 5" key="1">
    <citation type="journal article" date="2018" name="Mol. Plant">
        <title>The genome of Artemisia annua provides insight into the evolution of Asteraceae family and artemisinin biosynthesis.</title>
        <authorList>
            <person name="Shen Q."/>
            <person name="Zhang L."/>
            <person name="Liao Z."/>
            <person name="Wang S."/>
            <person name="Yan T."/>
            <person name="Shi P."/>
            <person name="Liu M."/>
            <person name="Fu X."/>
            <person name="Pan Q."/>
            <person name="Wang Y."/>
            <person name="Lv Z."/>
            <person name="Lu X."/>
            <person name="Zhang F."/>
            <person name="Jiang W."/>
            <person name="Ma Y."/>
            <person name="Chen M."/>
            <person name="Hao X."/>
            <person name="Li L."/>
            <person name="Tang Y."/>
            <person name="Lv G."/>
            <person name="Zhou Y."/>
            <person name="Sun X."/>
            <person name="Brodelius P.E."/>
            <person name="Rose J.K.C."/>
            <person name="Tang K."/>
        </authorList>
    </citation>
    <scope>NUCLEOTIDE SEQUENCE [LARGE SCALE GENOMIC DNA]</scope>
    <source>
        <strain evidence="5">cv. Huhao1</strain>
        <tissue evidence="4">Leaf</tissue>
    </source>
</reference>
<keyword evidence="2" id="KW-0460">Magnesium</keyword>
<comment type="caution">
    <text evidence="4">The sequence shown here is derived from an EMBL/GenBank/DDBJ whole genome shotgun (WGS) entry which is preliminary data.</text>
</comment>
<dbReference type="Proteomes" id="UP000245207">
    <property type="component" value="Unassembled WGS sequence"/>
</dbReference>
<dbReference type="STRING" id="35608.A0A2U1KQZ1"/>
<dbReference type="Gene3D" id="3.30.310.50">
    <property type="entry name" value="Alpha-D-phosphohexomutase, C-terminal domain"/>
    <property type="match status" value="1"/>
</dbReference>
<evidence type="ECO:0000313" key="5">
    <source>
        <dbReference type="Proteomes" id="UP000245207"/>
    </source>
</evidence>
<dbReference type="GO" id="GO:0004614">
    <property type="term" value="F:phosphoglucomutase activity"/>
    <property type="evidence" value="ECO:0007669"/>
    <property type="project" value="InterPro"/>
</dbReference>
<sequence>MSAWTGSTVRYEAEDNTSTLGLAGGYLTSQWTSWLCTWPALSSFFLHCCIFTISSKITVLNNVDFWGTDYNGQSKRKFIALGSMEPAIEIWDLDVNVDAGAAKELMAHLVKLQASLSDVNTTIKCIRSDVATFASADEFEYKDPVDDSISKNQGIRYLLEDGSRLSFKAFRLSETGSEGATIRLYIEQYEKDSSKTGRHSQDALAPRVEVALKVSKMQEYTDRSAPTVIA</sequence>
<dbReference type="GO" id="GO:0005829">
    <property type="term" value="C:cytosol"/>
    <property type="evidence" value="ECO:0007669"/>
    <property type="project" value="TreeGrafter"/>
</dbReference>
<name>A0A2U1KQZ1_ARTAN</name>
<dbReference type="PANTHER" id="PTHR22573">
    <property type="entry name" value="PHOSPHOHEXOMUTASE FAMILY MEMBER"/>
    <property type="match status" value="1"/>
</dbReference>